<name>A0A9D6V4B6_9BACT</name>
<proteinExistence type="predicted"/>
<reference evidence="1" key="1">
    <citation type="submission" date="2020-07" db="EMBL/GenBank/DDBJ databases">
        <title>Huge and variable diversity of episymbiotic CPR bacteria and DPANN archaea in groundwater ecosystems.</title>
        <authorList>
            <person name="He C.Y."/>
            <person name="Keren R."/>
            <person name="Whittaker M."/>
            <person name="Farag I.F."/>
            <person name="Doudna J."/>
            <person name="Cate J.H.D."/>
            <person name="Banfield J.F."/>
        </authorList>
    </citation>
    <scope>NUCLEOTIDE SEQUENCE</scope>
    <source>
        <strain evidence="1">NC_groundwater_1664_Pr3_B-0.1um_52_9</strain>
    </source>
</reference>
<comment type="caution">
    <text evidence="1">The sequence shown here is derived from an EMBL/GenBank/DDBJ whole genome shotgun (WGS) entry which is preliminary data.</text>
</comment>
<evidence type="ECO:0000313" key="1">
    <source>
        <dbReference type="EMBL" id="MBI5251282.1"/>
    </source>
</evidence>
<protein>
    <submittedName>
        <fullName evidence="1">Uncharacterized protein</fullName>
    </submittedName>
</protein>
<sequence>MEEQDSLEMWISTDELKDTVFSLRIVSGFLEKAESDPFYWKWIIIIFHNALQTFMVAVLHDRCKVGSSKGKRNKKLLQKWKDLHDLTRRRKILSEKLEDVYMADFMEIYENLQSLRVDGVTLDKPFEPTEKQEESIRELVFWRNYFVHLLPATRLLNAWEYLRLMPPCVEFAEFLTQAPRLLVFGDTCKEARESVSALKSQIESLRQKYIEKYPQLGDIE</sequence>
<dbReference type="AlphaFoldDB" id="A0A9D6V4B6"/>
<accession>A0A9D6V4B6</accession>
<dbReference type="EMBL" id="JACRDE010000457">
    <property type="protein sequence ID" value="MBI5251282.1"/>
    <property type="molecule type" value="Genomic_DNA"/>
</dbReference>
<dbReference type="Proteomes" id="UP000807825">
    <property type="component" value="Unassembled WGS sequence"/>
</dbReference>
<organism evidence="1 2">
    <name type="scientific">Desulfomonile tiedjei</name>
    <dbReference type="NCBI Taxonomy" id="2358"/>
    <lineage>
        <taxon>Bacteria</taxon>
        <taxon>Pseudomonadati</taxon>
        <taxon>Thermodesulfobacteriota</taxon>
        <taxon>Desulfomonilia</taxon>
        <taxon>Desulfomonilales</taxon>
        <taxon>Desulfomonilaceae</taxon>
        <taxon>Desulfomonile</taxon>
    </lineage>
</organism>
<evidence type="ECO:0000313" key="2">
    <source>
        <dbReference type="Proteomes" id="UP000807825"/>
    </source>
</evidence>
<gene>
    <name evidence="1" type="ORF">HY912_17475</name>
</gene>